<dbReference type="KEGG" id="bmj:BMULJ_05121"/>
<proteinExistence type="predicted"/>
<dbReference type="AlphaFoldDB" id="A0A0H3KP10"/>
<name>A0A0H3KP10_BURM1</name>
<dbReference type="RefSeq" id="WP_012216370.1">
    <property type="nucleotide sequence ID" value="NC_010086.1"/>
</dbReference>
<protein>
    <submittedName>
        <fullName evidence="1">Uncharacterized protein</fullName>
    </submittedName>
</protein>
<reference evidence="1 2" key="1">
    <citation type="submission" date="2007-04" db="EMBL/GenBank/DDBJ databases">
        <title>Complete genome sequence of Burkholderia multivorans ATCC 17616.</title>
        <authorList>
            <person name="Ohtsubo Y."/>
            <person name="Yamashita A."/>
            <person name="Kurokawa K."/>
            <person name="Takami H."/>
            <person name="Yuhara S."/>
            <person name="Nishiyama E."/>
            <person name="Endo R."/>
            <person name="Miyazaki R."/>
            <person name="Ono A."/>
            <person name="Yano K."/>
            <person name="Ito M."/>
            <person name="Sota M."/>
            <person name="Yuji N."/>
            <person name="Hattori M."/>
            <person name="Tsuda M."/>
        </authorList>
    </citation>
    <scope>NUCLEOTIDE SEQUENCE [LARGE SCALE GENOMIC DNA]</scope>
    <source>
        <strain evidence="2">ATCC 17616 / 249</strain>
    </source>
</reference>
<dbReference type="HOGENOM" id="CLU_1465600_0_0_4"/>
<evidence type="ECO:0000313" key="2">
    <source>
        <dbReference type="Proteomes" id="UP000008815"/>
    </source>
</evidence>
<dbReference type="EMBL" id="AP009386">
    <property type="protein sequence ID" value="BAG46960.1"/>
    <property type="molecule type" value="Genomic_DNA"/>
</dbReference>
<organism evidence="1 2">
    <name type="scientific">Burkholderia multivorans (strain ATCC 17616 / 249)</name>
    <dbReference type="NCBI Taxonomy" id="395019"/>
    <lineage>
        <taxon>Bacteria</taxon>
        <taxon>Pseudomonadati</taxon>
        <taxon>Pseudomonadota</taxon>
        <taxon>Betaproteobacteria</taxon>
        <taxon>Burkholderiales</taxon>
        <taxon>Burkholderiaceae</taxon>
        <taxon>Burkholderia</taxon>
        <taxon>Burkholderia cepacia complex</taxon>
    </lineage>
</organism>
<gene>
    <name evidence="1" type="ordered locus">BMULJ_05121</name>
</gene>
<sequence length="184" mass="20307">MNISKRGDHLFATGLPKTIGDVAKLVRAQIGEYSEGRVLADELFAMQRELGGNEFDLTINRGRPFSGHDTHSLIFGTIVDGFRRDMQAVVFAVKHRRSIDARDGAQRSEALTQANAHLATAKQYAAFTVGRLFDAVVDRDVLKQILDATSTTRGRAPAEQKGIEEAKHKLSDARYRILGAIARM</sequence>
<keyword evidence="2" id="KW-1185">Reference proteome</keyword>
<dbReference type="KEGG" id="bmu:Bmul_3407"/>
<dbReference type="Proteomes" id="UP000008815">
    <property type="component" value="Chromosome 2"/>
</dbReference>
<dbReference type="eggNOG" id="ENOG5030WZF">
    <property type="taxonomic scope" value="Bacteria"/>
</dbReference>
<accession>A0A0H3KP10</accession>
<evidence type="ECO:0000313" key="1">
    <source>
        <dbReference type="EMBL" id="BAG46960.1"/>
    </source>
</evidence>